<feature type="compositionally biased region" description="Polar residues" evidence="20">
    <location>
        <begin position="977"/>
        <end position="987"/>
    </location>
</feature>
<evidence type="ECO:0000256" key="2">
    <source>
        <dbReference type="ARBA" id="ARBA00012513"/>
    </source>
</evidence>
<evidence type="ECO:0000256" key="16">
    <source>
        <dbReference type="ARBA" id="ARBA00023180"/>
    </source>
</evidence>
<keyword evidence="9" id="KW-0677">Repeat</keyword>
<evidence type="ECO:0000256" key="5">
    <source>
        <dbReference type="ARBA" id="ARBA00022614"/>
    </source>
</evidence>
<evidence type="ECO:0000256" key="19">
    <source>
        <dbReference type="PROSITE-ProRule" id="PRU10141"/>
    </source>
</evidence>
<evidence type="ECO:0000256" key="4">
    <source>
        <dbReference type="ARBA" id="ARBA00022553"/>
    </source>
</evidence>
<evidence type="ECO:0000256" key="12">
    <source>
        <dbReference type="ARBA" id="ARBA00022840"/>
    </source>
</evidence>
<comment type="catalytic activity">
    <reaction evidence="17">
        <text>L-threonyl-[protein] + ATP = O-phospho-L-threonyl-[protein] + ADP + H(+)</text>
        <dbReference type="Rhea" id="RHEA:46608"/>
        <dbReference type="Rhea" id="RHEA-COMP:11060"/>
        <dbReference type="Rhea" id="RHEA-COMP:11605"/>
        <dbReference type="ChEBI" id="CHEBI:15378"/>
        <dbReference type="ChEBI" id="CHEBI:30013"/>
        <dbReference type="ChEBI" id="CHEBI:30616"/>
        <dbReference type="ChEBI" id="CHEBI:61977"/>
        <dbReference type="ChEBI" id="CHEBI:456216"/>
        <dbReference type="EC" id="2.7.11.1"/>
    </reaction>
</comment>
<dbReference type="SUPFAM" id="SSF56112">
    <property type="entry name" value="Protein kinase-like (PK-like)"/>
    <property type="match status" value="1"/>
</dbReference>
<keyword evidence="3" id="KW-0723">Serine/threonine-protein kinase</keyword>
<organism evidence="24">
    <name type="scientific">Brassica napus</name>
    <name type="common">Rape</name>
    <dbReference type="NCBI Taxonomy" id="3708"/>
    <lineage>
        <taxon>Eukaryota</taxon>
        <taxon>Viridiplantae</taxon>
        <taxon>Streptophyta</taxon>
        <taxon>Embryophyta</taxon>
        <taxon>Tracheophyta</taxon>
        <taxon>Spermatophyta</taxon>
        <taxon>Magnoliopsida</taxon>
        <taxon>eudicotyledons</taxon>
        <taxon>Gunneridae</taxon>
        <taxon>Pentapetalae</taxon>
        <taxon>rosids</taxon>
        <taxon>malvids</taxon>
        <taxon>Brassicales</taxon>
        <taxon>Brassicaceae</taxon>
        <taxon>Brassiceae</taxon>
        <taxon>Brassica</taxon>
    </lineage>
</organism>
<evidence type="ECO:0000256" key="10">
    <source>
        <dbReference type="ARBA" id="ARBA00022741"/>
    </source>
</evidence>
<evidence type="ECO:0000256" key="14">
    <source>
        <dbReference type="ARBA" id="ARBA00023136"/>
    </source>
</evidence>
<keyword evidence="5" id="KW-0433">Leucine-rich repeat</keyword>
<evidence type="ECO:0000256" key="18">
    <source>
        <dbReference type="ARBA" id="ARBA00048679"/>
    </source>
</evidence>
<dbReference type="EC" id="2.7.11.1" evidence="2"/>
<dbReference type="EMBL" id="HG994371">
    <property type="protein sequence ID" value="CAF1969473.1"/>
    <property type="molecule type" value="Genomic_DNA"/>
</dbReference>
<keyword evidence="16" id="KW-0325">Glycoprotein</keyword>
<evidence type="ECO:0000256" key="20">
    <source>
        <dbReference type="SAM" id="MobiDB-lite"/>
    </source>
</evidence>
<evidence type="ECO:0000256" key="11">
    <source>
        <dbReference type="ARBA" id="ARBA00022777"/>
    </source>
</evidence>
<dbReference type="GO" id="GO:0004674">
    <property type="term" value="F:protein serine/threonine kinase activity"/>
    <property type="evidence" value="ECO:0007669"/>
    <property type="project" value="UniProtKB-KW"/>
</dbReference>
<dbReference type="FunFam" id="2.60.120.430:FF:000004">
    <property type="entry name" value="Putative leucine-rich repeat receptor-like serine/threonine-protein kinase"/>
    <property type="match status" value="1"/>
</dbReference>
<keyword evidence="4" id="KW-0597">Phosphoprotein</keyword>
<dbReference type="Gene3D" id="3.30.200.20">
    <property type="entry name" value="Phosphorylase Kinase, domain 1"/>
    <property type="match status" value="1"/>
</dbReference>
<sequence>MDLSIVFSSFILLSTISTSFLAAQITPVTSPALLHPDELKALKEIASTLGITKLNLGNGDPCDLKRLKIDVAQDPTSENIIVCDCSRNNTCHITDLTLKTLGLPGILPPGLVKLQYLRSIDLCRNYLSGSIPMEWASMPELISISVCANNLSGPLPTGLQNFKKLKFLGVEANQFSGPIPAELGNLISLTELHLGSNQFTSTLPTTLSKLVNLKEFRISDNKFNGIIPRFIGDWSRLEKIHLFASGLKGPIPDALARLEILVDLRISDMTGINSFPNISSKYMNTLILRNLSLSGQIPSFVWSMPVLKTLDVSFNKLSGEVDLQGKVPKYTYLNDNMLSGNVGSGAFLNNESYIDLSYNNFSYPSSCPDKSININSYRSSYLQKNLTGLLPCASPIKCNYQRSLHINCGGDKVVITNSSHKITYQADNNETKAATNQHFENWGVSSTGYLSNDIYIITPTFALPENSPAFYKSARQSAQSLVYYAFCLENGAYNVKLHFMEIQFSNEEPYSRLGRRIFDIYLQGELFKRDFNIKEEANGTRKPILKEANVNVANHFLEIRLYWAGKGTTLIPQRGNYGPIISAISLCHSSLGPGCGAEKTIHRTNYPLIFGTTGALLAVMLLALGLYAQKRCRGDKNTRERDLRAQGLQTVCFTWRQLQAATNNFDEAKKLGEGGFGSVFKGELSDGTIIAVKQLSAKSCQGNREFVNEIGMISGLNHPNLVKRYGCCVEKNQLLLVYEYMENNSLALALALNGESTPNLDWAARQRICVGIARGLEFLHEGSMIRMVHRDIKTTNVLLDADLNAKISDFGLARLHEEEHTHISTKIAGTIGYMAPEYALYGELTEKADVFSFGVVAMEIVSGKSNTKQKGSADHVWLIKWARKLQQTGDIMDIIDPVLEGDFNRKEAERMIKVSLVCTNSSPLLRPTMSEVVQMLEGEIEITQVLSDPGLYEHNFSISKPRGTDTHGSSSTSGLTDQTETTMKSSVSSTDLYPLYPESMILNSTVDFSSSAF</sequence>
<evidence type="ECO:0000256" key="15">
    <source>
        <dbReference type="ARBA" id="ARBA00023170"/>
    </source>
</evidence>
<evidence type="ECO:0000256" key="13">
    <source>
        <dbReference type="ARBA" id="ARBA00022989"/>
    </source>
</evidence>
<keyword evidence="14 21" id="KW-0472">Membrane</keyword>
<feature type="signal peptide" evidence="22">
    <location>
        <begin position="1"/>
        <end position="22"/>
    </location>
</feature>
<name>A0A816M2H9_BRANA</name>
<dbReference type="SUPFAM" id="SSF52058">
    <property type="entry name" value="L domain-like"/>
    <property type="match status" value="1"/>
</dbReference>
<dbReference type="InterPro" id="IPR011009">
    <property type="entry name" value="Kinase-like_dom_sf"/>
</dbReference>
<keyword evidence="7 21" id="KW-0812">Transmembrane</keyword>
<dbReference type="PANTHER" id="PTHR48006:SF66">
    <property type="entry name" value="PROTEIN KINASE DOMAIN-CONTAINING PROTEIN"/>
    <property type="match status" value="1"/>
</dbReference>
<dbReference type="InterPro" id="IPR001245">
    <property type="entry name" value="Ser-Thr/Tyr_kinase_cat_dom"/>
</dbReference>
<reference evidence="24" key="1">
    <citation type="submission" date="2021-01" db="EMBL/GenBank/DDBJ databases">
        <authorList>
            <consortium name="Genoscope - CEA"/>
            <person name="William W."/>
        </authorList>
    </citation>
    <scope>NUCLEOTIDE SEQUENCE</scope>
</reference>
<dbReference type="Gene3D" id="3.80.10.10">
    <property type="entry name" value="Ribonuclease Inhibitor"/>
    <property type="match status" value="3"/>
</dbReference>
<dbReference type="PROSITE" id="PS50011">
    <property type="entry name" value="PROTEIN_KINASE_DOM"/>
    <property type="match status" value="1"/>
</dbReference>
<dbReference type="InterPro" id="IPR000719">
    <property type="entry name" value="Prot_kinase_dom"/>
</dbReference>
<dbReference type="Pfam" id="PF07714">
    <property type="entry name" value="PK_Tyr_Ser-Thr"/>
    <property type="match status" value="1"/>
</dbReference>
<gene>
    <name evidence="24" type="ORF">DARMORV10_C07P15820.1</name>
</gene>
<protein>
    <recommendedName>
        <fullName evidence="2">non-specific serine/threonine protein kinase</fullName>
        <ecNumber evidence="2">2.7.11.1</ecNumber>
    </recommendedName>
</protein>
<dbReference type="InterPro" id="IPR001611">
    <property type="entry name" value="Leu-rich_rpt"/>
</dbReference>
<evidence type="ECO:0000256" key="3">
    <source>
        <dbReference type="ARBA" id="ARBA00022527"/>
    </source>
</evidence>
<keyword evidence="15" id="KW-0675">Receptor</keyword>
<feature type="chain" id="PRO_5032338852" description="non-specific serine/threonine protein kinase" evidence="22">
    <location>
        <begin position="23"/>
        <end position="1013"/>
    </location>
</feature>
<feature type="domain" description="Protein kinase" evidence="23">
    <location>
        <begin position="665"/>
        <end position="951"/>
    </location>
</feature>
<evidence type="ECO:0000256" key="9">
    <source>
        <dbReference type="ARBA" id="ARBA00022737"/>
    </source>
</evidence>
<dbReference type="SMART" id="SM00220">
    <property type="entry name" value="S_TKc"/>
    <property type="match status" value="1"/>
</dbReference>
<dbReference type="PANTHER" id="PTHR48006">
    <property type="entry name" value="LEUCINE-RICH REPEAT-CONTAINING PROTEIN DDB_G0281931-RELATED"/>
    <property type="match status" value="1"/>
</dbReference>
<keyword evidence="11" id="KW-0418">Kinase</keyword>
<feature type="transmembrane region" description="Helical" evidence="21">
    <location>
        <begin position="608"/>
        <end position="628"/>
    </location>
</feature>
<evidence type="ECO:0000313" key="24">
    <source>
        <dbReference type="EMBL" id="CAF1969473.1"/>
    </source>
</evidence>
<dbReference type="Proteomes" id="UP001295469">
    <property type="component" value="Chromosome C07"/>
</dbReference>
<feature type="binding site" evidence="19">
    <location>
        <position position="693"/>
    </location>
    <ligand>
        <name>ATP</name>
        <dbReference type="ChEBI" id="CHEBI:30616"/>
    </ligand>
</feature>
<evidence type="ECO:0000256" key="1">
    <source>
        <dbReference type="ARBA" id="ARBA00004479"/>
    </source>
</evidence>
<dbReference type="GO" id="GO:0016020">
    <property type="term" value="C:membrane"/>
    <property type="evidence" value="ECO:0007669"/>
    <property type="project" value="UniProtKB-SubCell"/>
</dbReference>
<evidence type="ECO:0000256" key="17">
    <source>
        <dbReference type="ARBA" id="ARBA00047899"/>
    </source>
</evidence>
<dbReference type="InterPro" id="IPR032675">
    <property type="entry name" value="LRR_dom_sf"/>
</dbReference>
<dbReference type="Gene3D" id="1.10.510.10">
    <property type="entry name" value="Transferase(Phosphotransferase) domain 1"/>
    <property type="match status" value="1"/>
</dbReference>
<comment type="subcellular location">
    <subcellularLocation>
        <location evidence="1">Membrane</location>
        <topology evidence="1">Single-pass type I membrane protein</topology>
    </subcellularLocation>
</comment>
<dbReference type="PROSITE" id="PS00107">
    <property type="entry name" value="PROTEIN_KINASE_ATP"/>
    <property type="match status" value="1"/>
</dbReference>
<evidence type="ECO:0000256" key="22">
    <source>
        <dbReference type="SAM" id="SignalP"/>
    </source>
</evidence>
<evidence type="ECO:0000259" key="23">
    <source>
        <dbReference type="PROSITE" id="PS50011"/>
    </source>
</evidence>
<proteinExistence type="predicted"/>
<dbReference type="FunFam" id="1.10.510.10:FF:000044">
    <property type="entry name" value="Putative LRR receptor-like serine/threonine-protein kinase"/>
    <property type="match status" value="1"/>
</dbReference>
<dbReference type="AlphaFoldDB" id="A0A816M2H9"/>
<comment type="catalytic activity">
    <reaction evidence="18">
        <text>L-seryl-[protein] + ATP = O-phospho-L-seryl-[protein] + ADP + H(+)</text>
        <dbReference type="Rhea" id="RHEA:17989"/>
        <dbReference type="Rhea" id="RHEA-COMP:9863"/>
        <dbReference type="Rhea" id="RHEA-COMP:11604"/>
        <dbReference type="ChEBI" id="CHEBI:15378"/>
        <dbReference type="ChEBI" id="CHEBI:29999"/>
        <dbReference type="ChEBI" id="CHEBI:30616"/>
        <dbReference type="ChEBI" id="CHEBI:83421"/>
        <dbReference type="ChEBI" id="CHEBI:456216"/>
        <dbReference type="EC" id="2.7.11.1"/>
    </reaction>
</comment>
<dbReference type="InterPro" id="IPR021720">
    <property type="entry name" value="Malectin_dom"/>
</dbReference>
<dbReference type="FunFam" id="3.30.200.20:FF:000217">
    <property type="entry name" value="probable LRR receptor-like serine/threonine-protein kinase At1g53430"/>
    <property type="match status" value="1"/>
</dbReference>
<dbReference type="InterPro" id="IPR051824">
    <property type="entry name" value="LRR_Rcpt-Like_S/T_Kinase"/>
</dbReference>
<dbReference type="GO" id="GO:0005524">
    <property type="term" value="F:ATP binding"/>
    <property type="evidence" value="ECO:0007669"/>
    <property type="project" value="UniProtKB-UniRule"/>
</dbReference>
<keyword evidence="10 19" id="KW-0547">Nucleotide-binding</keyword>
<dbReference type="Pfam" id="PF00560">
    <property type="entry name" value="LRR_1"/>
    <property type="match status" value="2"/>
</dbReference>
<evidence type="ECO:0000256" key="21">
    <source>
        <dbReference type="SAM" id="Phobius"/>
    </source>
</evidence>
<accession>A0A816M2H9</accession>
<evidence type="ECO:0000256" key="7">
    <source>
        <dbReference type="ARBA" id="ARBA00022692"/>
    </source>
</evidence>
<dbReference type="FunFam" id="3.80.10.10:FF:000383">
    <property type="entry name" value="Leucine-rich repeat receptor protein kinase EMS1"/>
    <property type="match status" value="1"/>
</dbReference>
<keyword evidence="12 19" id="KW-0067">ATP-binding</keyword>
<keyword evidence="8 22" id="KW-0732">Signal</keyword>
<dbReference type="Pfam" id="PF11721">
    <property type="entry name" value="Malectin"/>
    <property type="match status" value="1"/>
</dbReference>
<feature type="compositionally biased region" description="Low complexity" evidence="20">
    <location>
        <begin position="966"/>
        <end position="976"/>
    </location>
</feature>
<dbReference type="PROSITE" id="PS00108">
    <property type="entry name" value="PROTEIN_KINASE_ST"/>
    <property type="match status" value="1"/>
</dbReference>
<feature type="region of interest" description="Disordered" evidence="20">
    <location>
        <begin position="957"/>
        <end position="987"/>
    </location>
</feature>
<dbReference type="Gene3D" id="2.60.120.430">
    <property type="entry name" value="Galactose-binding lectin"/>
    <property type="match status" value="1"/>
</dbReference>
<evidence type="ECO:0000256" key="6">
    <source>
        <dbReference type="ARBA" id="ARBA00022679"/>
    </source>
</evidence>
<evidence type="ECO:0000256" key="8">
    <source>
        <dbReference type="ARBA" id="ARBA00022729"/>
    </source>
</evidence>
<keyword evidence="6" id="KW-0808">Transferase</keyword>
<keyword evidence="13 21" id="KW-1133">Transmembrane helix</keyword>
<dbReference type="InterPro" id="IPR017441">
    <property type="entry name" value="Protein_kinase_ATP_BS"/>
</dbReference>
<dbReference type="CDD" id="cd14066">
    <property type="entry name" value="STKc_IRAK"/>
    <property type="match status" value="1"/>
</dbReference>
<dbReference type="InterPro" id="IPR008271">
    <property type="entry name" value="Ser/Thr_kinase_AS"/>
</dbReference>